<dbReference type="InterPro" id="IPR051095">
    <property type="entry name" value="Dros_DevTransReg"/>
</dbReference>
<dbReference type="Proteomes" id="UP001652620">
    <property type="component" value="Chromosome 5"/>
</dbReference>
<evidence type="ECO:0000256" key="3">
    <source>
        <dbReference type="SAM" id="MobiDB-lite"/>
    </source>
</evidence>
<feature type="compositionally biased region" description="Low complexity" evidence="3">
    <location>
        <begin position="640"/>
        <end position="654"/>
    </location>
</feature>
<evidence type="ECO:0000256" key="2">
    <source>
        <dbReference type="ARBA" id="ARBA00023242"/>
    </source>
</evidence>
<organism evidence="5 6">
    <name type="scientific">Bactrocera dorsalis</name>
    <name type="common">Oriental fruit fly</name>
    <name type="synonym">Dacus dorsalis</name>
    <dbReference type="NCBI Taxonomy" id="27457"/>
    <lineage>
        <taxon>Eukaryota</taxon>
        <taxon>Metazoa</taxon>
        <taxon>Ecdysozoa</taxon>
        <taxon>Arthropoda</taxon>
        <taxon>Hexapoda</taxon>
        <taxon>Insecta</taxon>
        <taxon>Pterygota</taxon>
        <taxon>Neoptera</taxon>
        <taxon>Endopterygota</taxon>
        <taxon>Diptera</taxon>
        <taxon>Brachycera</taxon>
        <taxon>Muscomorpha</taxon>
        <taxon>Tephritoidea</taxon>
        <taxon>Tephritidae</taxon>
        <taxon>Bactrocera</taxon>
        <taxon>Bactrocera</taxon>
    </lineage>
</organism>
<feature type="region of interest" description="Disordered" evidence="3">
    <location>
        <begin position="624"/>
        <end position="654"/>
    </location>
</feature>
<evidence type="ECO:0000259" key="4">
    <source>
        <dbReference type="PROSITE" id="PS50097"/>
    </source>
</evidence>
<evidence type="ECO:0000313" key="6">
    <source>
        <dbReference type="RefSeq" id="XP_049315278.1"/>
    </source>
</evidence>
<feature type="compositionally biased region" description="Acidic residues" evidence="3">
    <location>
        <begin position="393"/>
        <end position="406"/>
    </location>
</feature>
<dbReference type="InterPro" id="IPR011333">
    <property type="entry name" value="SKP1/BTB/POZ_sf"/>
</dbReference>
<feature type="region of interest" description="Disordered" evidence="3">
    <location>
        <begin position="69"/>
        <end position="116"/>
    </location>
</feature>
<feature type="compositionally biased region" description="Basic residues" evidence="3">
    <location>
        <begin position="627"/>
        <end position="639"/>
    </location>
</feature>
<gene>
    <name evidence="6" type="primary">LOC105232772</name>
</gene>
<feature type="region of interest" description="Disordered" evidence="3">
    <location>
        <begin position="439"/>
        <end position="496"/>
    </location>
</feature>
<keyword evidence="5" id="KW-1185">Reference proteome</keyword>
<evidence type="ECO:0000313" key="5">
    <source>
        <dbReference type="Proteomes" id="UP001652620"/>
    </source>
</evidence>
<feature type="region of interest" description="Disordered" evidence="3">
    <location>
        <begin position="393"/>
        <end position="421"/>
    </location>
</feature>
<dbReference type="PANTHER" id="PTHR23110">
    <property type="entry name" value="BTB DOMAIN TRANSCRIPTION FACTOR"/>
    <property type="match status" value="1"/>
</dbReference>
<comment type="subcellular location">
    <subcellularLocation>
        <location evidence="1">Nucleus</location>
    </subcellularLocation>
</comment>
<dbReference type="CDD" id="cd18315">
    <property type="entry name" value="BTB_POZ_BAB-like"/>
    <property type="match status" value="1"/>
</dbReference>
<feature type="compositionally biased region" description="Polar residues" evidence="3">
    <location>
        <begin position="73"/>
        <end position="92"/>
    </location>
</feature>
<feature type="domain" description="BTB" evidence="4">
    <location>
        <begin position="281"/>
        <end position="346"/>
    </location>
</feature>
<dbReference type="InterPro" id="IPR000210">
    <property type="entry name" value="BTB/POZ_dom"/>
</dbReference>
<dbReference type="SMART" id="SM00225">
    <property type="entry name" value="BTB"/>
    <property type="match status" value="1"/>
</dbReference>
<reference evidence="6" key="1">
    <citation type="submission" date="2025-08" db="UniProtKB">
        <authorList>
            <consortium name="RefSeq"/>
        </authorList>
    </citation>
    <scope>IDENTIFICATION</scope>
    <source>
        <tissue evidence="6">Adult</tissue>
    </source>
</reference>
<name>A0ABM3K1C1_BACDO</name>
<feature type="compositionally biased region" description="Low complexity" evidence="3">
    <location>
        <begin position="509"/>
        <end position="567"/>
    </location>
</feature>
<sequence length="733" mass="77547">MDMTKDIIDYTQKHTETADRLIAGYQSPLSEISENEANTRACAAASPFQIGSNIVEAKITTTTNAYNDVPEQTPANTAHAAQQLEQHTSTQADAMEQQPAAETANSMSVDKTSETNTIATAKTVSAVVSGDITPPPRPFTTSEVVGLSSALDDDPDLHVDVQLPKSRSLPTSPDHHRRSLDSASAEILTRMNAALFGFEQRRGLDGAMHMPMRISKLTKQSTPLAARKSISPLGLKSKKQLAAAAAVATNSQQQQFCLRWNNYQTNLTNVFDELLQNESFVDVTLACEGQSIKAHKMVLSACSPYFQALFYDNPCQHPIIIMRDVRWEELKAIMEFMYKGEINVSQEQINPLLKVAEMLKIRGLAEVSAGSGHGMAAPHPMMPEQRMTIFDDEEEAESDDDTESAEDGCQKPKRARMLDPTMGKVFPHTAALDLNLAAQRQRKRSRDGLFTDGNMSRFGANASMQSTSESAEPNTQTTNATTDETSGADVSATPQQPVVAVTTSTIVRNPFASPNPNPTNNAAANANQSNSQSAIATTSAPTAASSSTPTLCSSTPTAPDTPTSLATGHSYRPPSMPSASSLKGAMSSPAAAAAAAAAATASGMPLNVHSNPVAAAAAAAALGVNPHHPHHPHHHHHHAAAAAQQLAAQHQLHAAAHSHAAMASALGASLAAGAGAGAAGTGAAGAANISSAVGHHDELEIKPEIAEMIREEERVSLLKVRYVSIRICLVLSY</sequence>
<dbReference type="GeneID" id="105232772"/>
<keyword evidence="2" id="KW-0539">Nucleus</keyword>
<feature type="compositionally biased region" description="Low complexity" evidence="3">
    <location>
        <begin position="475"/>
        <end position="485"/>
    </location>
</feature>
<protein>
    <submittedName>
        <fullName evidence="6">Protein bric-a-brac 2 isoform X3</fullName>
    </submittedName>
</protein>
<dbReference type="PROSITE" id="PS50097">
    <property type="entry name" value="BTB"/>
    <property type="match status" value="1"/>
</dbReference>
<feature type="region of interest" description="Disordered" evidence="3">
    <location>
        <begin position="128"/>
        <end position="158"/>
    </location>
</feature>
<dbReference type="SUPFAM" id="SSF54695">
    <property type="entry name" value="POZ domain"/>
    <property type="match status" value="1"/>
</dbReference>
<proteinExistence type="predicted"/>
<dbReference type="PANTHER" id="PTHR23110:SF109">
    <property type="entry name" value="FI07618P-RELATED"/>
    <property type="match status" value="1"/>
</dbReference>
<accession>A0ABM3K1C1</accession>
<feature type="region of interest" description="Disordered" evidence="3">
    <location>
        <begin position="508"/>
        <end position="583"/>
    </location>
</feature>
<dbReference type="Pfam" id="PF00651">
    <property type="entry name" value="BTB"/>
    <property type="match status" value="1"/>
</dbReference>
<feature type="compositionally biased region" description="Polar residues" evidence="3">
    <location>
        <begin position="462"/>
        <end position="474"/>
    </location>
</feature>
<feature type="compositionally biased region" description="Polar residues" evidence="3">
    <location>
        <begin position="103"/>
        <end position="116"/>
    </location>
</feature>
<evidence type="ECO:0000256" key="1">
    <source>
        <dbReference type="ARBA" id="ARBA00004123"/>
    </source>
</evidence>
<dbReference type="Gene3D" id="3.30.710.10">
    <property type="entry name" value="Potassium Channel Kv1.1, Chain A"/>
    <property type="match status" value="1"/>
</dbReference>
<dbReference type="RefSeq" id="XP_049315278.1">
    <property type="nucleotide sequence ID" value="XM_049459321.1"/>
</dbReference>